<accession>A0AA36HPE5</accession>
<comment type="caution">
    <text evidence="3">The sequence shown here is derived from an EMBL/GenBank/DDBJ whole genome shotgun (WGS) entry which is preliminary data.</text>
</comment>
<dbReference type="Gene3D" id="3.40.50.150">
    <property type="entry name" value="Vaccinia Virus protein VP39"/>
    <property type="match status" value="1"/>
</dbReference>
<reference evidence="3" key="1">
    <citation type="submission" date="2023-08" db="EMBL/GenBank/DDBJ databases">
        <authorList>
            <person name="Chen Y."/>
            <person name="Shah S."/>
            <person name="Dougan E. K."/>
            <person name="Thang M."/>
            <person name="Chan C."/>
        </authorList>
    </citation>
    <scope>NUCLEOTIDE SEQUENCE</scope>
</reference>
<evidence type="ECO:0000259" key="2">
    <source>
        <dbReference type="Pfam" id="PF00078"/>
    </source>
</evidence>
<feature type="domain" description="Reverse transcriptase" evidence="2">
    <location>
        <begin position="1780"/>
        <end position="1988"/>
    </location>
</feature>
<name>A0AA36HPE5_9DINO</name>
<sequence>MSAMDPALCGLSPPMRVGLVAQVIRQEPDLGGTLMEGINPQQRFVVSPSIQEIGLITLFNAMITAAAPLPRLLLDARSGWVRHSRPTFGDFFQLRELCAGIGGFSQGANFVGIKTVACLDHSALACAALRLQGHYTIQADIEDQEALQKLHAAGNARLPGYYKRLASSLECVHNVKEHPDVTLLLQEYARGRNWQSHATTLDLQDQWASRRKRWWCIMIPNDDRVPFRLLPWPASNPFPNVGSVIQEWPIWPDEDEDNLAWYGNLDYGKDLRHLNLAAPAPTALHSWGFAIISMSTGKKRYIHPKAVWIFAHVTNWIFQIHAKRPGRSALGYVHEYQHKLLRDRLLHWITPSMFRSRTLTLKEEGEPDVLITLKSPASLAQVKAAETALQGWGAAVHVHPTGHIQTDQELIASATDRLHCQINRQKKRQAIAFPESEDKRPLRAAGPETAELTWDETAVLYNLQLILNYAACIDPRPWGIITPVQAFELLCATPRALPNELQLFDRAVIIFPYNNHWTLLTLEPSEDHTLATYWDAPATPNQQAAHDLTLDICSLMGWPSPHIQHKHIFATTSNGNCGVLAIVHFGWHLDLWDHLPDERIMQWHLAFATTPSGPCLRELKAVLITKGVPQAAVQSRAEAKLGIGPIQAALRDKNNWQALKALASRPASRFRWIDYNELQDHIAERANSKFGTNIPNAKGKKLKGQGHAGRPPSLQVDPNQLVIPEGIFADDENNSIAQIAFSDIGCNKRGFAITTVEDAMHFIKDAQSISTEALALITTTELPPHQQAETIRFPAVYTGTNEPILLTGSLTRYTSTLRISVFADEYPQVIQDVWSWTYATLDGRRSNTEHCDPWFNGSDPWAKWFHTSGDVDMTPSASALPATSTKKIDQLGTTLKTDMHEAVRSEVAKSTDVAKITHLEASVHELREQGKRFENWFHEVSQRSQQQDDDLKALKHVVTQQQGDLAEVKHQIKSQGDSLQAAVGTIKNDLSNQIDSQFQRFEALLAKKARMESLSIFSLLSILLCFGLFPLGAAHAENEQCQPGTQLYYVSAKELYASSYCDQGPRESTLKAQHPGRAACSAAAPTLTLDANYRRIGEARNPGPSNPLPPTEELLVVGTTNPSGLNGKEEIQINQDPGIWLLAETQLSYISGPTSRKRLAALGRAHQRQVRCIEGAPAPLRANSLWAGSWSGVMMISDFPAQAITLPWEPGAFETGRVATGRHFIDDLPITTTVVYGFAQGPTYPNAKALTDQLLTTVTKEVVLGMQGVRIIAGDFNMTADSSPQIAIWRQHGWQEAQQLAHSLWQQPPQPTCKGATTPDMLFLSPEAAALVLRVRVEDVYMEHSSVMVDLWTKPQQRLLRQWRQPASIPWESVRIPQWHAANVEVANLEQPATEWYREFAATYENSLNGFVSSFGHNELPRRCKGRAKWSEPHQTKLTSHILKSSRPGEEAILTSLAGTAVRQWCKQLRRLQSYTHATATQPRSANSGLYIAQLWGAITRSSGFRGSFHVWWKTRPAQLQGSPVSLPLDPPAHQQAILIFQDFRTNYRQFEAWHANKRRQAINLKFEESTGVLYNFIKEDKAPPIDTLAIARDYTILAVDPSNNFVHLDKVIYVKGSSSWSLHGEPAHVQLEAADIAQVDSDRLLCPGDTLEQNVSVTHIDDIHHELLELWSSRWNTTAQLSEAEFQRIANFIHAFIPRGHFPCEPISVNDWDIALKKYRPHTAKGPDAFALNDLRNMHPAHKANLIGWLNRLEEGQSAWPTQVLQGTITPVAKTTNSKEPDSYRPITVYSLVYRTWAAVRTKTILKSISYLLSNTAYGFMPEKEALQYVFAIQALVELSAQADHASGGVCGFAADLKRCFNNLRREPITLTAQALGVSNRVLKPWLGFLYGNQRRFTVRGHLSEPTKSSVGYPEGCPLSVAAMTMIDLSFHLYMKAFCPSVTSYSFVDNLAATATSTQALARGWCTMEAFCSLFKLPVDYDKSFAWASAPGDRKALELFPCRAVRAARDLGGTLSFGGTLRNSSLVERCRGLAGRWNALKRAPGSLINKARTLWTCFWPRALHGIVTCRLGDQHIKQLRSAAVAALQLKCAGGNPILRLTLEFQCMADPGYYQIATTLRDFRRLCHKQPAHVNEWAHFMRQYDGRLLPGPFSKLIEVCSSLGWTITSVPIIQDHDGVNFNLLMCATNELDIRLNDAWAQHIAGQVRKSMNGLRGLDLACTTRRRSKYNPLQARLVAAIWDGSFRAVCYHAKYDLTKDAQCPRCHVTDDYRHQVAVCPRFHSCQGEDQWAADIWDTLPECISQHLLIPRNPMLADIKKALGDLPDRSTEFHLLPNDQDWDTFGASKLPELPLGFVKQFLTWILKLDEQCADSTDVSYL</sequence>
<dbReference type="InterPro" id="IPR036691">
    <property type="entry name" value="Endo/exonu/phosph_ase_sf"/>
</dbReference>
<feature type="non-terminal residue" evidence="3">
    <location>
        <position position="1"/>
    </location>
</feature>
<evidence type="ECO:0000256" key="1">
    <source>
        <dbReference type="SAM" id="MobiDB-lite"/>
    </source>
</evidence>
<protein>
    <recommendedName>
        <fullName evidence="2">Reverse transcriptase domain-containing protein</fullName>
    </recommendedName>
</protein>
<organism evidence="3 4">
    <name type="scientific">Effrenium voratum</name>
    <dbReference type="NCBI Taxonomy" id="2562239"/>
    <lineage>
        <taxon>Eukaryota</taxon>
        <taxon>Sar</taxon>
        <taxon>Alveolata</taxon>
        <taxon>Dinophyceae</taxon>
        <taxon>Suessiales</taxon>
        <taxon>Symbiodiniaceae</taxon>
        <taxon>Effrenium</taxon>
    </lineage>
</organism>
<dbReference type="Pfam" id="PF00078">
    <property type="entry name" value="RVT_1"/>
    <property type="match status" value="1"/>
</dbReference>
<evidence type="ECO:0000313" key="4">
    <source>
        <dbReference type="Proteomes" id="UP001178507"/>
    </source>
</evidence>
<dbReference type="SUPFAM" id="SSF53335">
    <property type="entry name" value="S-adenosyl-L-methionine-dependent methyltransferases"/>
    <property type="match status" value="1"/>
</dbReference>
<dbReference type="InterPro" id="IPR029063">
    <property type="entry name" value="SAM-dependent_MTases_sf"/>
</dbReference>
<gene>
    <name evidence="3" type="ORF">EVOR1521_LOCUS2876</name>
</gene>
<keyword evidence="4" id="KW-1185">Reference proteome</keyword>
<dbReference type="SUPFAM" id="SSF56219">
    <property type="entry name" value="DNase I-like"/>
    <property type="match status" value="1"/>
</dbReference>
<proteinExistence type="predicted"/>
<dbReference type="InterPro" id="IPR000477">
    <property type="entry name" value="RT_dom"/>
</dbReference>
<dbReference type="Proteomes" id="UP001178507">
    <property type="component" value="Unassembled WGS sequence"/>
</dbReference>
<evidence type="ECO:0000313" key="3">
    <source>
        <dbReference type="EMBL" id="CAJ1372896.1"/>
    </source>
</evidence>
<feature type="region of interest" description="Disordered" evidence="1">
    <location>
        <begin position="693"/>
        <end position="716"/>
    </location>
</feature>
<dbReference type="EMBL" id="CAUJNA010000163">
    <property type="protein sequence ID" value="CAJ1372896.1"/>
    <property type="molecule type" value="Genomic_DNA"/>
</dbReference>